<name>B7E9X7_ORYSJ</name>
<protein>
    <submittedName>
        <fullName evidence="2">cDNA clone:002-118-F06, full insert sequence</fullName>
    </submittedName>
</protein>
<dbReference type="AlphaFoldDB" id="B7E9X7"/>
<reference evidence="2" key="1">
    <citation type="journal article" date="2003" name="Science">
        <title>Collection, Mapping, and Annotation of Over 28,000 cDNA Clones from japonica Rice.</title>
        <authorList>
            <person name="Kikuchi S."/>
            <person name="Satoh K."/>
            <person name="Nagata T."/>
            <person name="Kawagashira N."/>
            <person name="Doi K."/>
            <person name="Kishimoto N."/>
            <person name="Yazaki J."/>
            <person name="Ishikawa M."/>
            <person name="Yamada H."/>
            <person name="Ooka H."/>
            <person name="Hotta I."/>
            <person name="Kojima K."/>
            <person name="Namiki T."/>
            <person name="Ohneda E."/>
            <person name="Yahagi W."/>
            <person name="Suzuki K."/>
            <person name="Li C."/>
            <person name="Ohtsuki K."/>
            <person name="Shishiki T."/>
            <person name="Otomo Y."/>
            <person name="Murakami K."/>
            <person name="Iida Y."/>
            <person name="Sugano S."/>
            <person name="Fujimura T."/>
            <person name="Suzuki Y."/>
            <person name="Tsunoda Y."/>
            <person name="Kurosaki T."/>
            <person name="Kodama T."/>
            <person name="Masuda H."/>
            <person name="Kobayashi M."/>
            <person name="Xie Q."/>
            <person name="Lu M."/>
            <person name="Narikawa R."/>
            <person name="Sugiyama A."/>
            <person name="Mizuno K."/>
            <person name="Yokomizo S."/>
            <person name="Niikura J."/>
            <person name="Ikeda R."/>
            <person name="Ishibiki J."/>
            <person name="Kawamata M."/>
            <person name="Yoshimura A."/>
            <person name="Miura J."/>
            <person name="Kusumegi T."/>
            <person name="Oka M."/>
            <person name="Ryu R."/>
            <person name="Ueda M."/>
            <person name="Matsubara K."/>
            <person name="Kawai J."/>
            <person name="Carninci P."/>
            <person name="Adachi J."/>
            <person name="Aizawa K."/>
            <person name="Arakawa T."/>
            <person name="Fukuda S."/>
            <person name="Hara A."/>
            <person name="Hashidume W."/>
            <person name="Hayatsu N."/>
            <person name="Imotani K."/>
            <person name="Ishii Y."/>
            <person name="Itoh M."/>
            <person name="Kagawa I."/>
            <person name="Kondo S."/>
            <person name="Konno H."/>
            <person name="Miyazaki A."/>
            <person name="Osato N."/>
            <person name="Ota Y."/>
            <person name="Saito R."/>
            <person name="Sasaki D."/>
            <person name="Sato K."/>
            <person name="Shibata K."/>
            <person name="Shinagawa A."/>
            <person name="Shiraki T."/>
            <person name="Yoshino M."/>
            <person name="Hayashizaki Y."/>
        </authorList>
    </citation>
    <scope>NUCLEOTIDE SEQUENCE</scope>
</reference>
<feature type="region of interest" description="Disordered" evidence="1">
    <location>
        <begin position="1"/>
        <end position="20"/>
    </location>
</feature>
<proteinExistence type="evidence at transcript level"/>
<dbReference type="EMBL" id="AK064722">
    <property type="protein sequence ID" value="BAG89174.1"/>
    <property type="molecule type" value="mRNA"/>
</dbReference>
<evidence type="ECO:0000313" key="2">
    <source>
        <dbReference type="EMBL" id="BAG89174.1"/>
    </source>
</evidence>
<accession>B7E9X7</accession>
<evidence type="ECO:0000256" key="1">
    <source>
        <dbReference type="SAM" id="MobiDB-lite"/>
    </source>
</evidence>
<organism evidence="2">
    <name type="scientific">Oryza sativa subsp. japonica</name>
    <name type="common">Rice</name>
    <dbReference type="NCBI Taxonomy" id="39947"/>
    <lineage>
        <taxon>Eukaryota</taxon>
        <taxon>Viridiplantae</taxon>
        <taxon>Streptophyta</taxon>
        <taxon>Embryophyta</taxon>
        <taxon>Tracheophyta</taxon>
        <taxon>Spermatophyta</taxon>
        <taxon>Magnoliopsida</taxon>
        <taxon>Liliopsida</taxon>
        <taxon>Poales</taxon>
        <taxon>Poaceae</taxon>
        <taxon>BOP clade</taxon>
        <taxon>Oryzoideae</taxon>
        <taxon>Oryzeae</taxon>
        <taxon>Oryzinae</taxon>
        <taxon>Oryza</taxon>
        <taxon>Oryza sativa</taxon>
    </lineage>
</organism>
<sequence>MFGWAGNGRDQGPIPVDQPGVGRIPAHARIGVRLSPCEILSRPTGCFPRVIGREIFSFSGGEEKTLSRACNAAAAQREGALLRRGWRGAARRGATRTQRQQHTLSVGSCLLRWPPSPR</sequence>